<feature type="compositionally biased region" description="Low complexity" evidence="1">
    <location>
        <begin position="43"/>
        <end position="60"/>
    </location>
</feature>
<organism evidence="4 5">
    <name type="scientific">Flexivirga aerilata</name>
    <dbReference type="NCBI Taxonomy" id="1656889"/>
    <lineage>
        <taxon>Bacteria</taxon>
        <taxon>Bacillati</taxon>
        <taxon>Actinomycetota</taxon>
        <taxon>Actinomycetes</taxon>
        <taxon>Micrococcales</taxon>
        <taxon>Dermacoccaceae</taxon>
        <taxon>Flexivirga</taxon>
    </lineage>
</organism>
<evidence type="ECO:0000256" key="2">
    <source>
        <dbReference type="SAM" id="SignalP"/>
    </source>
</evidence>
<gene>
    <name evidence="4" type="ORF">HJ588_10060</name>
</gene>
<evidence type="ECO:0000256" key="1">
    <source>
        <dbReference type="SAM" id="MobiDB-lite"/>
    </source>
</evidence>
<evidence type="ECO:0000313" key="5">
    <source>
        <dbReference type="Proteomes" id="UP000557772"/>
    </source>
</evidence>
<feature type="region of interest" description="Disordered" evidence="1">
    <location>
        <begin position="33"/>
        <end position="61"/>
    </location>
</feature>
<dbReference type="PROSITE" id="PS51257">
    <property type="entry name" value="PROKAR_LIPOPROTEIN"/>
    <property type="match status" value="1"/>
</dbReference>
<reference evidence="4 5" key="1">
    <citation type="submission" date="2020-05" db="EMBL/GenBank/DDBJ databases">
        <title>Flexivirga sp. ID2601S isolated from air conditioner.</title>
        <authorList>
            <person name="Kim D.H."/>
        </authorList>
    </citation>
    <scope>NUCLEOTIDE SEQUENCE [LARGE SCALE GENOMIC DNA]</scope>
    <source>
        <strain evidence="4 5">ID2601S</strain>
    </source>
</reference>
<dbReference type="EMBL" id="JABENB010000001">
    <property type="protein sequence ID" value="NNG39613.1"/>
    <property type="molecule type" value="Genomic_DNA"/>
</dbReference>
<feature type="signal peptide" evidence="2">
    <location>
        <begin position="1"/>
        <end position="30"/>
    </location>
</feature>
<comment type="caution">
    <text evidence="4">The sequence shown here is derived from an EMBL/GenBank/DDBJ whole genome shotgun (WGS) entry which is preliminary data.</text>
</comment>
<dbReference type="Proteomes" id="UP000557772">
    <property type="component" value="Unassembled WGS sequence"/>
</dbReference>
<protein>
    <submittedName>
        <fullName evidence="4">DUF4185 domain-containing protein</fullName>
    </submittedName>
</protein>
<keyword evidence="2" id="KW-0732">Signal</keyword>
<proteinExistence type="predicted"/>
<feature type="chain" id="PRO_5039587462" evidence="2">
    <location>
        <begin position="31"/>
        <end position="416"/>
    </location>
</feature>
<feature type="domain" description="DUF4185" evidence="3">
    <location>
        <begin position="241"/>
        <end position="388"/>
    </location>
</feature>
<accession>A0A849AI48</accession>
<keyword evidence="5" id="KW-1185">Reference proteome</keyword>
<dbReference type="RefSeq" id="WP_171154508.1">
    <property type="nucleotide sequence ID" value="NZ_JABENB010000001.1"/>
</dbReference>
<dbReference type="AlphaFoldDB" id="A0A849AI48"/>
<evidence type="ECO:0000313" key="4">
    <source>
        <dbReference type="EMBL" id="NNG39613.1"/>
    </source>
</evidence>
<name>A0A849AI48_9MICO</name>
<dbReference type="InterPro" id="IPR025442">
    <property type="entry name" value="DUF4185"/>
</dbReference>
<sequence>MRRLRFRATRAAVVAAALLGVAACSGQVASAPPSFSERGWGGSSPAPSGAGPGASRAPRPVTDAGAIGAVTLQPRCGTAKTAGPTTVQGWNEWVHTFTRPLWQAGDVGVTVPLSDGRVLWTFGDTLRVGERPRFVANSMLITSGNCTTQVVTPSHGAIMPDSPTGSVCWPSSAVARPQGAGDQVLVACSRVQRGTKHGLLEFSYLGLSVARFDVGPGGAPVLGDTLDVTPDNPDQSQVNWGTAMLADGGYLYVYGTRSGGTGAVGRALLVARTTFDTIGKRSTWRYWDGRSWVADAASATPVVPSADGVSQSLTVSRFGATYVAVSKVGGDFGDKIGQWRATTPVGPWKLAATVPVAPKQSEAGLSILTYQPLAHPEIPLASGKLLVSMSRLPEELRNLVINPQLGRLRFYEMPRP</sequence>
<evidence type="ECO:0000259" key="3">
    <source>
        <dbReference type="Pfam" id="PF13810"/>
    </source>
</evidence>
<dbReference type="Pfam" id="PF13810">
    <property type="entry name" value="DUF4185"/>
    <property type="match status" value="1"/>
</dbReference>